<evidence type="ECO:0000259" key="3">
    <source>
        <dbReference type="PROSITE" id="PS50893"/>
    </source>
</evidence>
<dbReference type="PROSITE" id="PS00211">
    <property type="entry name" value="ABC_TRANSPORTER_1"/>
    <property type="match status" value="1"/>
</dbReference>
<dbReference type="AlphaFoldDB" id="A0A4Y4B9A1"/>
<dbReference type="InterPro" id="IPR015854">
    <property type="entry name" value="ABC_transpr_LolD-like"/>
</dbReference>
<dbReference type="InterPro" id="IPR003593">
    <property type="entry name" value="AAA+_ATPase"/>
</dbReference>
<dbReference type="PANTHER" id="PTHR24220">
    <property type="entry name" value="IMPORT ATP-BINDING PROTEIN"/>
    <property type="match status" value="1"/>
</dbReference>
<dbReference type="InterPro" id="IPR027417">
    <property type="entry name" value="P-loop_NTPase"/>
</dbReference>
<dbReference type="Proteomes" id="UP000317410">
    <property type="component" value="Unassembled WGS sequence"/>
</dbReference>
<evidence type="ECO:0000313" key="5">
    <source>
        <dbReference type="Proteomes" id="UP000317410"/>
    </source>
</evidence>
<keyword evidence="1" id="KW-0547">Nucleotide-binding</keyword>
<protein>
    <recommendedName>
        <fullName evidence="3">ABC transporter domain-containing protein</fullName>
    </recommendedName>
</protein>
<dbReference type="EMBL" id="BJNQ01000009">
    <property type="protein sequence ID" value="GEC75527.1"/>
    <property type="molecule type" value="Genomic_DNA"/>
</dbReference>
<accession>A0A4Y4B9A1</accession>
<gene>
    <name evidence="4" type="ORF">MLI01_16720</name>
</gene>
<dbReference type="InterPro" id="IPR017871">
    <property type="entry name" value="ABC_transporter-like_CS"/>
</dbReference>
<dbReference type="GO" id="GO:0016887">
    <property type="term" value="F:ATP hydrolysis activity"/>
    <property type="evidence" value="ECO:0007669"/>
    <property type="project" value="InterPro"/>
</dbReference>
<evidence type="ECO:0000256" key="2">
    <source>
        <dbReference type="ARBA" id="ARBA00022840"/>
    </source>
</evidence>
<dbReference type="GO" id="GO:0005886">
    <property type="term" value="C:plasma membrane"/>
    <property type="evidence" value="ECO:0007669"/>
    <property type="project" value="TreeGrafter"/>
</dbReference>
<dbReference type="Gene3D" id="3.40.50.300">
    <property type="entry name" value="P-loop containing nucleotide triphosphate hydrolases"/>
    <property type="match status" value="1"/>
</dbReference>
<name>A0A4Y4B9A1_MICMQ</name>
<dbReference type="RefSeq" id="WP_141386591.1">
    <property type="nucleotide sequence ID" value="NZ_BJNQ01000009.1"/>
</dbReference>
<dbReference type="SMART" id="SM00382">
    <property type="entry name" value="AAA"/>
    <property type="match status" value="1"/>
</dbReference>
<feature type="domain" description="ABC transporter" evidence="3">
    <location>
        <begin position="3"/>
        <end position="214"/>
    </location>
</feature>
<proteinExistence type="predicted"/>
<organism evidence="4 5">
    <name type="scientific">Microbacterium maritypicum</name>
    <name type="common">Microbacterium liquefaciens</name>
    <dbReference type="NCBI Taxonomy" id="33918"/>
    <lineage>
        <taxon>Bacteria</taxon>
        <taxon>Bacillati</taxon>
        <taxon>Actinomycetota</taxon>
        <taxon>Actinomycetes</taxon>
        <taxon>Micrococcales</taxon>
        <taxon>Microbacteriaceae</taxon>
        <taxon>Microbacterium</taxon>
    </lineage>
</organism>
<reference evidence="4 5" key="1">
    <citation type="submission" date="2019-06" db="EMBL/GenBank/DDBJ databases">
        <title>Whole genome shotgun sequence of Microbacterium liquefaciens NBRC 15037.</title>
        <authorList>
            <person name="Hosoyama A."/>
            <person name="Uohara A."/>
            <person name="Ohji S."/>
            <person name="Ichikawa N."/>
        </authorList>
    </citation>
    <scope>NUCLEOTIDE SEQUENCE [LARGE SCALE GENOMIC DNA]</scope>
    <source>
        <strain evidence="4 5">NBRC 15037</strain>
    </source>
</reference>
<keyword evidence="2" id="KW-0067">ATP-binding</keyword>
<dbReference type="SUPFAM" id="SSF52540">
    <property type="entry name" value="P-loop containing nucleoside triphosphate hydrolases"/>
    <property type="match status" value="1"/>
</dbReference>
<dbReference type="InterPro" id="IPR003439">
    <property type="entry name" value="ABC_transporter-like_ATP-bd"/>
</dbReference>
<evidence type="ECO:0000256" key="1">
    <source>
        <dbReference type="ARBA" id="ARBA00022741"/>
    </source>
</evidence>
<dbReference type="Pfam" id="PF00005">
    <property type="entry name" value="ABC_tran"/>
    <property type="match status" value="1"/>
</dbReference>
<comment type="caution">
    <text evidence="4">The sequence shown here is derived from an EMBL/GenBank/DDBJ whole genome shotgun (WGS) entry which is preliminary data.</text>
</comment>
<sequence length="214" mass="22384">MRLVVRDVGVAFGGEQVLHGVSTVFGAGETTALMGPSGSGKSTLLAAIAGAVPLSSGTVELTSNGNPPVSSERIDPEWIMQSAPLLQRRQVVDNVMLSCRVRGVGPEEALARSMRALFQVGVAHLARRRTFQLSGGEKQRVAVARAIAARAPLLLADEPTASLDARSRDATVDALRQAARSGAIVIVATHDDQVAEACQRVLRLTDGWVVEGGG</sequence>
<evidence type="ECO:0000313" key="4">
    <source>
        <dbReference type="EMBL" id="GEC75527.1"/>
    </source>
</evidence>
<dbReference type="PROSITE" id="PS50893">
    <property type="entry name" value="ABC_TRANSPORTER_2"/>
    <property type="match status" value="1"/>
</dbReference>
<dbReference type="GO" id="GO:0005524">
    <property type="term" value="F:ATP binding"/>
    <property type="evidence" value="ECO:0007669"/>
    <property type="project" value="UniProtKB-KW"/>
</dbReference>
<dbReference type="GO" id="GO:0022857">
    <property type="term" value="F:transmembrane transporter activity"/>
    <property type="evidence" value="ECO:0007669"/>
    <property type="project" value="TreeGrafter"/>
</dbReference>